<feature type="signal peptide" evidence="2">
    <location>
        <begin position="1"/>
        <end position="19"/>
    </location>
</feature>
<accession>A0AAW5BW44</accession>
<dbReference type="InterPro" id="IPR050490">
    <property type="entry name" value="Bact_solute-bd_prot1"/>
</dbReference>
<dbReference type="CDD" id="cd13585">
    <property type="entry name" value="PBP2_TMBP_like"/>
    <property type="match status" value="1"/>
</dbReference>
<proteinExistence type="predicted"/>
<dbReference type="GeneID" id="97204363"/>
<evidence type="ECO:0000256" key="2">
    <source>
        <dbReference type="SAM" id="SignalP"/>
    </source>
</evidence>
<evidence type="ECO:0000313" key="3">
    <source>
        <dbReference type="EMBL" id="MCG4745497.1"/>
    </source>
</evidence>
<dbReference type="AlphaFoldDB" id="A0AAW5BW44"/>
<organism evidence="3 4">
    <name type="scientific">Enterocloster aldenensis</name>
    <dbReference type="NCBI Taxonomy" id="358742"/>
    <lineage>
        <taxon>Bacteria</taxon>
        <taxon>Bacillati</taxon>
        <taxon>Bacillota</taxon>
        <taxon>Clostridia</taxon>
        <taxon>Lachnospirales</taxon>
        <taxon>Lachnospiraceae</taxon>
        <taxon>Enterocloster</taxon>
    </lineage>
</organism>
<keyword evidence="2" id="KW-0732">Signal</keyword>
<dbReference type="RefSeq" id="WP_227115864.1">
    <property type="nucleotide sequence ID" value="NZ_BAABZL010000001.1"/>
</dbReference>
<dbReference type="Proteomes" id="UP001299608">
    <property type="component" value="Unassembled WGS sequence"/>
</dbReference>
<reference evidence="3" key="1">
    <citation type="submission" date="2022-01" db="EMBL/GenBank/DDBJ databases">
        <title>Collection of gut derived symbiotic bacterial strains cultured from healthy donors.</title>
        <authorList>
            <person name="Lin H."/>
            <person name="Kohout C."/>
            <person name="Waligurski E."/>
            <person name="Pamer E.G."/>
        </authorList>
    </citation>
    <scope>NUCLEOTIDE SEQUENCE</scope>
    <source>
        <strain evidence="3">DFI.6.55</strain>
    </source>
</reference>
<name>A0AAW5BW44_9FIRM</name>
<evidence type="ECO:0000256" key="1">
    <source>
        <dbReference type="SAM" id="MobiDB-lite"/>
    </source>
</evidence>
<dbReference type="PROSITE" id="PS51257">
    <property type="entry name" value="PROKAR_LIPOPROTEIN"/>
    <property type="match status" value="1"/>
</dbReference>
<dbReference type="InterPro" id="IPR006059">
    <property type="entry name" value="SBP"/>
</dbReference>
<dbReference type="EMBL" id="JAKNGE010000009">
    <property type="protein sequence ID" value="MCG4745497.1"/>
    <property type="molecule type" value="Genomic_DNA"/>
</dbReference>
<feature type="chain" id="PRO_5043778353" evidence="2">
    <location>
        <begin position="20"/>
        <end position="463"/>
    </location>
</feature>
<dbReference type="PANTHER" id="PTHR43649:SF12">
    <property type="entry name" value="DIACETYLCHITOBIOSE BINDING PROTEIN DASA"/>
    <property type="match status" value="1"/>
</dbReference>
<evidence type="ECO:0000313" key="4">
    <source>
        <dbReference type="Proteomes" id="UP001299608"/>
    </source>
</evidence>
<feature type="region of interest" description="Disordered" evidence="1">
    <location>
        <begin position="27"/>
        <end position="71"/>
    </location>
</feature>
<sequence length="463" mass="48925">MKKRLTIFAAATAAALMLAACSGGSGSGAGSPGGGAAGGAGSPGAGEAVSSQDADAEGTGAQTGSPAGGTDGAAAREVELMFWYWADNTEQSDLIQGIVEDFNRDNGRGITVKAEEYPWNGGGFSEDTFTAVMGGGGPDVSTFKLSAGKMYAANQLLADMSSYVENWDKAGQISDSVWDIMRESTGNGQLNVMPWTLEPLYVYYRPSYFEKAGVSVPETFDQWLECIEKCTMDTDGDGQTDVYGYGLRGANGGQEHLGSFLYAYGADWSDLTAPEAVEAYKAYLGIYENGWAPESAPNAGYAELVDGFKTGLTAMMLHHVGSSSIWLETFGDDVDAFVMPGTEKGQWTCTGDTELVVYEQCKDKEAAFAFIEYMITGDGGSKWFKGTGKSLGTDNITSTPEYAANPFQAVSSQSIPIAGVLPPTDTVTEFINSVWSNTNQQALLGQVAPEDALKIMNQSLNGQ</sequence>
<dbReference type="PANTHER" id="PTHR43649">
    <property type="entry name" value="ARABINOSE-BINDING PROTEIN-RELATED"/>
    <property type="match status" value="1"/>
</dbReference>
<dbReference type="Pfam" id="PF01547">
    <property type="entry name" value="SBP_bac_1"/>
    <property type="match status" value="1"/>
</dbReference>
<protein>
    <submittedName>
        <fullName evidence="3">Sugar ABC transporter substrate-binding protein</fullName>
    </submittedName>
</protein>
<gene>
    <name evidence="3" type="ORF">L0N08_08770</name>
</gene>
<comment type="caution">
    <text evidence="3">The sequence shown here is derived from an EMBL/GenBank/DDBJ whole genome shotgun (WGS) entry which is preliminary data.</text>
</comment>
<dbReference type="SUPFAM" id="SSF53850">
    <property type="entry name" value="Periplasmic binding protein-like II"/>
    <property type="match status" value="1"/>
</dbReference>
<feature type="compositionally biased region" description="Gly residues" evidence="1">
    <location>
        <begin position="27"/>
        <end position="44"/>
    </location>
</feature>
<dbReference type="Gene3D" id="3.40.190.10">
    <property type="entry name" value="Periplasmic binding protein-like II"/>
    <property type="match status" value="1"/>
</dbReference>